<dbReference type="EMBL" id="FWZD01000072">
    <property type="protein sequence ID" value="SME45595.1"/>
    <property type="molecule type" value="Genomic_DNA"/>
</dbReference>
<sequence>MRQSNEFCHSCLKSIEKKFLINESAQEHCCAECKEKQLEILKKIKKDTTYNISKNKSINETLDLLYKNEEKLLESVKMQSALTKGSIPLRKYMFSLLEEIHRFVYEASFECSIYCDLFLIEDKKFFSDRFFLRNAISKIIGSWEKVLRFHSLYFGITFDAKKKRNTLTNLQKKLNKTAYKQTDTYQLLYALKSKGLFKEIDENRKMLDHELTYQIGTSPINSAKKVLILTEHCTALYKCLEECITLYEKECRISNYEFIEKFQFRLPEPEYKVYKKKSQKLKKRDTPKDIMLFQEKSVIYLLAFQKRIEEVRRWKTKYSAPPMELLYYRLFDSVVRMHESARSLAYMLDMYAKASTLNYIDQDKYWENFQGMNYRYFLMSALLRIYSVYDKLAIVMQELFEVEPKRKTFEGTVEYIRLEESFYSSLPPMKLCNKILSTPSFKLLYKYRQDHFHLLTSQHFLPLEYKDISDFETCNIIIDNSTMIYELIDCLDQVLIRFHEFGNRANKIT</sequence>
<name>A0A1Y6ANL6_9BACI</name>
<organism evidence="1 2">
    <name type="scientific">Bacillus mobilis</name>
    <dbReference type="NCBI Taxonomy" id="2026190"/>
    <lineage>
        <taxon>Bacteria</taxon>
        <taxon>Bacillati</taxon>
        <taxon>Bacillota</taxon>
        <taxon>Bacilli</taxon>
        <taxon>Bacillales</taxon>
        <taxon>Bacillaceae</taxon>
        <taxon>Bacillus</taxon>
        <taxon>Bacillus cereus group</taxon>
    </lineage>
</organism>
<gene>
    <name evidence="1" type="ORF">BACERE00185_05021</name>
</gene>
<evidence type="ECO:0000313" key="1">
    <source>
        <dbReference type="EMBL" id="SME45595.1"/>
    </source>
</evidence>
<protein>
    <submittedName>
        <fullName evidence="1">Uncharacterized protein</fullName>
    </submittedName>
</protein>
<dbReference type="RefSeq" id="WP_088029775.1">
    <property type="nucleotide sequence ID" value="NZ_FWZD01000072.1"/>
</dbReference>
<evidence type="ECO:0000313" key="2">
    <source>
        <dbReference type="Proteomes" id="UP000194439"/>
    </source>
</evidence>
<reference evidence="2" key="1">
    <citation type="submission" date="2017-04" db="EMBL/GenBank/DDBJ databases">
        <authorList>
            <person name="Criscuolo A."/>
        </authorList>
    </citation>
    <scope>NUCLEOTIDE SEQUENCE [LARGE SCALE GENOMIC DNA]</scope>
</reference>
<accession>A0A1Y6ANL6</accession>
<dbReference type="AlphaFoldDB" id="A0A1Y6ANL6"/>
<proteinExistence type="predicted"/>
<dbReference type="Proteomes" id="UP000194439">
    <property type="component" value="Unassembled WGS sequence"/>
</dbReference>